<evidence type="ECO:0000256" key="1">
    <source>
        <dbReference type="ARBA" id="ARBA00004123"/>
    </source>
</evidence>
<evidence type="ECO:0000256" key="2">
    <source>
        <dbReference type="ARBA" id="ARBA00023015"/>
    </source>
</evidence>
<dbReference type="Proteomes" id="UP000829196">
    <property type="component" value="Unassembled WGS sequence"/>
</dbReference>
<evidence type="ECO:0000256" key="5">
    <source>
        <dbReference type="ARBA" id="ARBA00023242"/>
    </source>
</evidence>
<dbReference type="InterPro" id="IPR015300">
    <property type="entry name" value="DNA-bd_pseudobarrel_sf"/>
</dbReference>
<proteinExistence type="predicted"/>
<dbReference type="AlphaFoldDB" id="A0A8T3A5H8"/>
<keyword evidence="8" id="KW-1185">Reference proteome</keyword>
<keyword evidence="5" id="KW-0539">Nucleus</keyword>
<evidence type="ECO:0000313" key="7">
    <source>
        <dbReference type="EMBL" id="KAI0491309.1"/>
    </source>
</evidence>
<keyword evidence="2" id="KW-0805">Transcription regulation</keyword>
<dbReference type="GO" id="GO:0005634">
    <property type="term" value="C:nucleus"/>
    <property type="evidence" value="ECO:0007669"/>
    <property type="project" value="UniProtKB-SubCell"/>
</dbReference>
<dbReference type="GO" id="GO:0003677">
    <property type="term" value="F:DNA binding"/>
    <property type="evidence" value="ECO:0007669"/>
    <property type="project" value="UniProtKB-KW"/>
</dbReference>
<comment type="caution">
    <text evidence="7">The sequence shown here is derived from an EMBL/GenBank/DDBJ whole genome shotgun (WGS) entry which is preliminary data.</text>
</comment>
<evidence type="ECO:0000256" key="6">
    <source>
        <dbReference type="SAM" id="MobiDB-lite"/>
    </source>
</evidence>
<evidence type="ECO:0000313" key="8">
    <source>
        <dbReference type="Proteomes" id="UP000829196"/>
    </source>
</evidence>
<feature type="region of interest" description="Disordered" evidence="6">
    <location>
        <begin position="52"/>
        <end position="95"/>
    </location>
</feature>
<dbReference type="EMBL" id="JAGYWB010000018">
    <property type="protein sequence ID" value="KAI0491309.1"/>
    <property type="molecule type" value="Genomic_DNA"/>
</dbReference>
<keyword evidence="3" id="KW-0238">DNA-binding</keyword>
<dbReference type="Gene3D" id="2.40.330.10">
    <property type="entry name" value="DNA-binding pseudobarrel domain"/>
    <property type="match status" value="1"/>
</dbReference>
<dbReference type="SMR" id="A0A8T3A5H8"/>
<reference evidence="7" key="1">
    <citation type="journal article" date="2022" name="Front. Genet.">
        <title>Chromosome-Scale Assembly of the Dendrobium nobile Genome Provides Insights Into the Molecular Mechanism of the Biosynthesis of the Medicinal Active Ingredient of Dendrobium.</title>
        <authorList>
            <person name="Xu Q."/>
            <person name="Niu S.-C."/>
            <person name="Li K.-L."/>
            <person name="Zheng P.-J."/>
            <person name="Zhang X.-J."/>
            <person name="Jia Y."/>
            <person name="Liu Y."/>
            <person name="Niu Y.-X."/>
            <person name="Yu L.-H."/>
            <person name="Chen D.-F."/>
            <person name="Zhang G.-Q."/>
        </authorList>
    </citation>
    <scope>NUCLEOTIDE SEQUENCE</scope>
    <source>
        <tissue evidence="7">Leaf</tissue>
    </source>
</reference>
<sequence length="95" mass="10723">MLDSRDGIPIEMEDIGASRVWNMRYRFWPNNKSRMYLLENTGVKVRQAVDVIKGTSNRNPAGKAHQKKEKSSSAMAVSQLLADDKGKSLCSDHQE</sequence>
<gene>
    <name evidence="7" type="ORF">KFK09_025569</name>
</gene>
<keyword evidence="4" id="KW-0804">Transcription</keyword>
<accession>A0A8T3A5H8</accession>
<organism evidence="7 8">
    <name type="scientific">Dendrobium nobile</name>
    <name type="common">Orchid</name>
    <dbReference type="NCBI Taxonomy" id="94219"/>
    <lineage>
        <taxon>Eukaryota</taxon>
        <taxon>Viridiplantae</taxon>
        <taxon>Streptophyta</taxon>
        <taxon>Embryophyta</taxon>
        <taxon>Tracheophyta</taxon>
        <taxon>Spermatophyta</taxon>
        <taxon>Magnoliopsida</taxon>
        <taxon>Liliopsida</taxon>
        <taxon>Asparagales</taxon>
        <taxon>Orchidaceae</taxon>
        <taxon>Epidendroideae</taxon>
        <taxon>Malaxideae</taxon>
        <taxon>Dendrobiinae</taxon>
        <taxon>Dendrobium</taxon>
    </lineage>
</organism>
<name>A0A8T3A5H8_DENNO</name>
<comment type="subcellular location">
    <subcellularLocation>
        <location evidence="1">Nucleus</location>
    </subcellularLocation>
</comment>
<feature type="compositionally biased region" description="Basic and acidic residues" evidence="6">
    <location>
        <begin position="82"/>
        <end position="95"/>
    </location>
</feature>
<dbReference type="OrthoDB" id="757982at2759"/>
<evidence type="ECO:0000256" key="3">
    <source>
        <dbReference type="ARBA" id="ARBA00023125"/>
    </source>
</evidence>
<evidence type="ECO:0008006" key="9">
    <source>
        <dbReference type="Google" id="ProtNLM"/>
    </source>
</evidence>
<protein>
    <recommendedName>
        <fullName evidence="9">TF-B3 domain-containing protein</fullName>
    </recommendedName>
</protein>
<evidence type="ECO:0000256" key="4">
    <source>
        <dbReference type="ARBA" id="ARBA00023163"/>
    </source>
</evidence>